<feature type="transmembrane region" description="Helical" evidence="1">
    <location>
        <begin position="112"/>
        <end position="132"/>
    </location>
</feature>
<dbReference type="Proteomes" id="UP001142317">
    <property type="component" value="Unassembled WGS sequence"/>
</dbReference>
<keyword evidence="3" id="KW-1185">Reference proteome</keyword>
<feature type="transmembrane region" description="Helical" evidence="1">
    <location>
        <begin position="230"/>
        <end position="251"/>
    </location>
</feature>
<dbReference type="PANTHER" id="PTHR35337">
    <property type="entry name" value="SLR1478 PROTEIN"/>
    <property type="match status" value="1"/>
</dbReference>
<gene>
    <name evidence="2" type="ORF">GCM10017586_01460</name>
</gene>
<organism evidence="2 3">
    <name type="scientific">Microbacterium imperiale</name>
    <dbReference type="NCBI Taxonomy" id="33884"/>
    <lineage>
        <taxon>Bacteria</taxon>
        <taxon>Bacillati</taxon>
        <taxon>Actinomycetota</taxon>
        <taxon>Actinomycetes</taxon>
        <taxon>Micrococcales</taxon>
        <taxon>Microbacteriaceae</taxon>
        <taxon>Microbacterium</taxon>
    </lineage>
</organism>
<evidence type="ECO:0000313" key="3">
    <source>
        <dbReference type="Proteomes" id="UP001142317"/>
    </source>
</evidence>
<reference evidence="2" key="1">
    <citation type="journal article" date="2014" name="Int. J. Syst. Evol. Microbiol.">
        <title>Complete genome sequence of Corynebacterium casei LMG S-19264T (=DSM 44701T), isolated from a smear-ripened cheese.</title>
        <authorList>
            <consortium name="US DOE Joint Genome Institute (JGI-PGF)"/>
            <person name="Walter F."/>
            <person name="Albersmeier A."/>
            <person name="Kalinowski J."/>
            <person name="Ruckert C."/>
        </authorList>
    </citation>
    <scope>NUCLEOTIDE SEQUENCE</scope>
    <source>
        <strain evidence="2">VKM Ac-1447</strain>
    </source>
</reference>
<evidence type="ECO:0000256" key="1">
    <source>
        <dbReference type="SAM" id="Phobius"/>
    </source>
</evidence>
<feature type="transmembrane region" description="Helical" evidence="1">
    <location>
        <begin position="296"/>
        <end position="315"/>
    </location>
</feature>
<name>A0A9W6M262_9MICO</name>
<dbReference type="Pfam" id="PF01944">
    <property type="entry name" value="SpoIIM"/>
    <property type="match status" value="1"/>
</dbReference>
<dbReference type="PANTHER" id="PTHR35337:SF1">
    <property type="entry name" value="SLR1478 PROTEIN"/>
    <property type="match status" value="1"/>
</dbReference>
<feature type="transmembrane region" description="Helical" evidence="1">
    <location>
        <begin position="263"/>
        <end position="284"/>
    </location>
</feature>
<dbReference type="EMBL" id="BSEO01000001">
    <property type="protein sequence ID" value="GLJ78464.1"/>
    <property type="molecule type" value="Genomic_DNA"/>
</dbReference>
<accession>A0A9W6M262</accession>
<keyword evidence="1" id="KW-1133">Transmembrane helix</keyword>
<comment type="caution">
    <text evidence="2">The sequence shown here is derived from an EMBL/GenBank/DDBJ whole genome shotgun (WGS) entry which is preliminary data.</text>
</comment>
<evidence type="ECO:0000313" key="2">
    <source>
        <dbReference type="EMBL" id="GLJ78464.1"/>
    </source>
</evidence>
<keyword evidence="1" id="KW-0472">Membrane</keyword>
<protein>
    <submittedName>
        <fullName evidence="2">Membrane protein</fullName>
    </submittedName>
</protein>
<dbReference type="AlphaFoldDB" id="A0A9W6M262"/>
<sequence>MAAWVVMGTVKQMDLDALVAARRAEWERLDALSRTRRLTSDDVDELVARYRAASADLADIKTSAGRSVEGDRLSMILSRARLRLTGAPENVLRQIPRFFLQQLPAALYRVRWTTLVVALVFVAIATLVAFWVSGDPAAVAALGSQAQLEQYAENDFTAYYSENPAAVFAGTVWTNNAWIAAQCVLFGITGLWPAMVLMQNAVSIGQAAAILISFDRGDVFLLHIAPHGLLELTCIFVAGATGFHIFWAWIAPGRRSRGEALAAAGRSLATVAIGLIIALALAGLVEGFVTAQPWPWPVKIGIGALALGVFLAYMLGLGRVAARSGETGDLTEYEAGTPRLVVG</sequence>
<proteinExistence type="predicted"/>
<keyword evidence="1" id="KW-0812">Transmembrane</keyword>
<reference evidence="2" key="2">
    <citation type="submission" date="2023-01" db="EMBL/GenBank/DDBJ databases">
        <authorList>
            <person name="Sun Q."/>
            <person name="Evtushenko L."/>
        </authorList>
    </citation>
    <scope>NUCLEOTIDE SEQUENCE</scope>
    <source>
        <strain evidence="2">VKM Ac-1447</strain>
    </source>
</reference>
<dbReference type="InterPro" id="IPR002798">
    <property type="entry name" value="SpoIIM-like"/>
</dbReference>